<gene>
    <name evidence="2" type="ORF">BCR21_07310</name>
</gene>
<feature type="coiled-coil region" evidence="1">
    <location>
        <begin position="85"/>
        <end position="112"/>
    </location>
</feature>
<keyword evidence="1" id="KW-0175">Coiled coil</keyword>
<evidence type="ECO:0000313" key="2">
    <source>
        <dbReference type="EMBL" id="OEG12037.1"/>
    </source>
</evidence>
<dbReference type="AlphaFoldDB" id="A0A1E5GHA5"/>
<name>A0A1E5GHA5_9ENTE</name>
<sequence>MVNNVENEMNKWDELSLKERQIENQLDETAQTKRIVQRMEETYQELFYEGNQLIQRFETFVGDAEGNYLAEELHWQTKQKQQAIFYQLEDEKERLHKESRQLEDEKDHLYYEKKKVLIEMEDEDER</sequence>
<dbReference type="Proteomes" id="UP000094068">
    <property type="component" value="Unassembled WGS sequence"/>
</dbReference>
<organism evidence="2 3">
    <name type="scientific">Enterococcus ureasiticus</name>
    <dbReference type="NCBI Taxonomy" id="903984"/>
    <lineage>
        <taxon>Bacteria</taxon>
        <taxon>Bacillati</taxon>
        <taxon>Bacillota</taxon>
        <taxon>Bacilli</taxon>
        <taxon>Lactobacillales</taxon>
        <taxon>Enterococcaceae</taxon>
        <taxon>Enterococcus</taxon>
    </lineage>
</organism>
<dbReference type="Pfam" id="PF13125">
    <property type="entry name" value="DUF3958"/>
    <property type="match status" value="1"/>
</dbReference>
<keyword evidence="3" id="KW-1185">Reference proteome</keyword>
<comment type="caution">
    <text evidence="2">The sequence shown here is derived from an EMBL/GenBank/DDBJ whole genome shotgun (WGS) entry which is preliminary data.</text>
</comment>
<dbReference type="STRING" id="903984.BCR21_07310"/>
<proteinExistence type="predicted"/>
<accession>A0A1E5GHA5</accession>
<evidence type="ECO:0000256" key="1">
    <source>
        <dbReference type="SAM" id="Coils"/>
    </source>
</evidence>
<dbReference type="EMBL" id="MIJZ01000012">
    <property type="protein sequence ID" value="OEG12037.1"/>
    <property type="molecule type" value="Genomic_DNA"/>
</dbReference>
<protein>
    <submittedName>
        <fullName evidence="2">Uncharacterized protein</fullName>
    </submittedName>
</protein>
<dbReference type="InterPro" id="IPR025014">
    <property type="entry name" value="DUF3958"/>
</dbReference>
<evidence type="ECO:0000313" key="3">
    <source>
        <dbReference type="Proteomes" id="UP000094068"/>
    </source>
</evidence>
<reference evidence="3" key="1">
    <citation type="submission" date="2016-09" db="EMBL/GenBank/DDBJ databases">
        <authorList>
            <person name="Gulvik C.A."/>
        </authorList>
    </citation>
    <scope>NUCLEOTIDE SEQUENCE [LARGE SCALE GENOMIC DNA]</scope>
    <source>
        <strain evidence="3">DSM 23328</strain>
    </source>
</reference>